<sequence length="146" mass="15893">MKKKARMRMKALATDRLNFAAKVQEEYAAGTLVPERGVAGIGIAIHEKGDGPVTRKNRPVSVHYVGMLASDGSVFDESWSDGRPFKFFLGRKEVISGWDIGVALLGVGDRATLFLPPELGYGAEGSPPDIPPQSELIFYVEVMEVN</sequence>
<evidence type="ECO:0000256" key="2">
    <source>
        <dbReference type="ARBA" id="ARBA00006577"/>
    </source>
</evidence>
<dbReference type="InParanoid" id="A0A1H9DWY1"/>
<dbReference type="EC" id="5.2.1.8" evidence="6"/>
<reference evidence="9" key="1">
    <citation type="submission" date="2016-10" db="EMBL/GenBank/DDBJ databases">
        <authorList>
            <person name="Varghese N."/>
            <person name="Submissions S."/>
        </authorList>
    </citation>
    <scope>NUCLEOTIDE SEQUENCE [LARGE SCALE GENOMIC DNA]</scope>
    <source>
        <strain evidence="9">DSM 24740</strain>
    </source>
</reference>
<accession>A0A1H9DWY1</accession>
<dbReference type="PANTHER" id="PTHR43811">
    <property type="entry name" value="FKBP-TYPE PEPTIDYL-PROLYL CIS-TRANS ISOMERASE FKPA"/>
    <property type="match status" value="1"/>
</dbReference>
<comment type="similarity">
    <text evidence="2 6">Belongs to the FKBP-type PPIase family.</text>
</comment>
<dbReference type="STRING" id="478744.SAMN05444359_106158"/>
<dbReference type="Pfam" id="PF00254">
    <property type="entry name" value="FKBP_C"/>
    <property type="match status" value="1"/>
</dbReference>
<dbReference type="Proteomes" id="UP000199021">
    <property type="component" value="Unassembled WGS sequence"/>
</dbReference>
<evidence type="ECO:0000259" key="7">
    <source>
        <dbReference type="PROSITE" id="PS50059"/>
    </source>
</evidence>
<dbReference type="FunFam" id="3.10.50.40:FF:000006">
    <property type="entry name" value="Peptidyl-prolyl cis-trans isomerase"/>
    <property type="match status" value="1"/>
</dbReference>
<dbReference type="OrthoDB" id="9814548at2"/>
<name>A0A1H9DWY1_9BACT</name>
<gene>
    <name evidence="8" type="ORF">SAMN05444359_106158</name>
</gene>
<keyword evidence="4 5" id="KW-0413">Isomerase</keyword>
<evidence type="ECO:0000313" key="8">
    <source>
        <dbReference type="EMBL" id="SEQ17807.1"/>
    </source>
</evidence>
<dbReference type="InterPro" id="IPR001179">
    <property type="entry name" value="PPIase_FKBP_dom"/>
</dbReference>
<keyword evidence="3 5" id="KW-0697">Rotamase</keyword>
<comment type="catalytic activity">
    <reaction evidence="1 5 6">
        <text>[protein]-peptidylproline (omega=180) = [protein]-peptidylproline (omega=0)</text>
        <dbReference type="Rhea" id="RHEA:16237"/>
        <dbReference type="Rhea" id="RHEA-COMP:10747"/>
        <dbReference type="Rhea" id="RHEA-COMP:10748"/>
        <dbReference type="ChEBI" id="CHEBI:83833"/>
        <dbReference type="ChEBI" id="CHEBI:83834"/>
        <dbReference type="EC" id="5.2.1.8"/>
    </reaction>
</comment>
<feature type="domain" description="PPIase FKBP-type" evidence="7">
    <location>
        <begin position="57"/>
        <end position="146"/>
    </location>
</feature>
<dbReference type="PROSITE" id="PS50059">
    <property type="entry name" value="FKBP_PPIASE"/>
    <property type="match status" value="1"/>
</dbReference>
<dbReference type="PANTHER" id="PTHR43811:SF19">
    <property type="entry name" value="39 KDA FK506-BINDING NUCLEAR PROTEIN"/>
    <property type="match status" value="1"/>
</dbReference>
<dbReference type="Gene3D" id="3.10.50.40">
    <property type="match status" value="1"/>
</dbReference>
<dbReference type="SUPFAM" id="SSF54534">
    <property type="entry name" value="FKBP-like"/>
    <property type="match status" value="1"/>
</dbReference>
<evidence type="ECO:0000256" key="3">
    <source>
        <dbReference type="ARBA" id="ARBA00023110"/>
    </source>
</evidence>
<evidence type="ECO:0000256" key="6">
    <source>
        <dbReference type="RuleBase" id="RU003915"/>
    </source>
</evidence>
<keyword evidence="9" id="KW-1185">Reference proteome</keyword>
<dbReference type="EMBL" id="FOFB01000006">
    <property type="protein sequence ID" value="SEQ17807.1"/>
    <property type="molecule type" value="Genomic_DNA"/>
</dbReference>
<protein>
    <recommendedName>
        <fullName evidence="6">Peptidyl-prolyl cis-trans isomerase</fullName>
        <ecNumber evidence="6">5.2.1.8</ecNumber>
    </recommendedName>
</protein>
<evidence type="ECO:0000313" key="9">
    <source>
        <dbReference type="Proteomes" id="UP000199021"/>
    </source>
</evidence>
<evidence type="ECO:0000256" key="5">
    <source>
        <dbReference type="PROSITE-ProRule" id="PRU00277"/>
    </source>
</evidence>
<dbReference type="RefSeq" id="WP_090166842.1">
    <property type="nucleotide sequence ID" value="NZ_FOFB01000006.1"/>
</dbReference>
<dbReference type="GO" id="GO:0003755">
    <property type="term" value="F:peptidyl-prolyl cis-trans isomerase activity"/>
    <property type="evidence" value="ECO:0007669"/>
    <property type="project" value="UniProtKB-UniRule"/>
</dbReference>
<dbReference type="InterPro" id="IPR046357">
    <property type="entry name" value="PPIase_dom_sf"/>
</dbReference>
<evidence type="ECO:0000256" key="1">
    <source>
        <dbReference type="ARBA" id="ARBA00000971"/>
    </source>
</evidence>
<organism evidence="8 9">
    <name type="scientific">Neolewinella agarilytica</name>
    <dbReference type="NCBI Taxonomy" id="478744"/>
    <lineage>
        <taxon>Bacteria</taxon>
        <taxon>Pseudomonadati</taxon>
        <taxon>Bacteroidota</taxon>
        <taxon>Saprospiria</taxon>
        <taxon>Saprospirales</taxon>
        <taxon>Lewinellaceae</taxon>
        <taxon>Neolewinella</taxon>
    </lineage>
</organism>
<proteinExistence type="inferred from homology"/>
<evidence type="ECO:0000256" key="4">
    <source>
        <dbReference type="ARBA" id="ARBA00023235"/>
    </source>
</evidence>
<dbReference type="AlphaFoldDB" id="A0A1H9DWY1"/>